<dbReference type="Proteomes" id="UP000250043">
    <property type="component" value="Unassembled WGS sequence"/>
</dbReference>
<keyword evidence="2" id="KW-1185">Reference proteome</keyword>
<evidence type="ECO:0000313" key="2">
    <source>
        <dbReference type="Proteomes" id="UP000250043"/>
    </source>
</evidence>
<sequence>MAQSTQANHSPDTDLKGKTQLVKIVTIPFGPQPIKPDMAIDLLEHLRFSNEDIFSYVPMLLAAGHETTGSAAWCLFILTQAHEVWIQEELFMLPTDASPWTNSICWHTATILCVRLHMHVLVPPSSKQEMKDNIIPLNKPFKNIDSSYAVFE</sequence>
<name>A0A8E2ALQ6_9APHY</name>
<protein>
    <submittedName>
        <fullName evidence="1">Uncharacterized protein</fullName>
    </submittedName>
</protein>
<proteinExistence type="predicted"/>
<dbReference type="EMBL" id="KV722571">
    <property type="protein sequence ID" value="OCH85654.1"/>
    <property type="molecule type" value="Genomic_DNA"/>
</dbReference>
<evidence type="ECO:0000313" key="1">
    <source>
        <dbReference type="EMBL" id="OCH85654.1"/>
    </source>
</evidence>
<gene>
    <name evidence="1" type="ORF">OBBRIDRAFT_807365</name>
</gene>
<accession>A0A8E2ALQ6</accession>
<dbReference type="AlphaFoldDB" id="A0A8E2ALQ6"/>
<dbReference type="OrthoDB" id="1470350at2759"/>
<reference evidence="1 2" key="1">
    <citation type="submission" date="2016-07" db="EMBL/GenBank/DDBJ databases">
        <title>Draft genome of the white-rot fungus Obba rivulosa 3A-2.</title>
        <authorList>
            <consortium name="DOE Joint Genome Institute"/>
            <person name="Miettinen O."/>
            <person name="Riley R."/>
            <person name="Acob R."/>
            <person name="Barry K."/>
            <person name="Cullen D."/>
            <person name="De Vries R."/>
            <person name="Hainaut M."/>
            <person name="Hatakka A."/>
            <person name="Henrissat B."/>
            <person name="Hilden K."/>
            <person name="Kuo R."/>
            <person name="Labutti K."/>
            <person name="Lipzen A."/>
            <person name="Makela M.R."/>
            <person name="Sandor L."/>
            <person name="Spatafora J.W."/>
            <person name="Grigoriev I.V."/>
            <person name="Hibbett D.S."/>
        </authorList>
    </citation>
    <scope>NUCLEOTIDE SEQUENCE [LARGE SCALE GENOMIC DNA]</scope>
    <source>
        <strain evidence="1 2">3A-2</strain>
    </source>
</reference>
<organism evidence="1 2">
    <name type="scientific">Obba rivulosa</name>
    <dbReference type="NCBI Taxonomy" id="1052685"/>
    <lineage>
        <taxon>Eukaryota</taxon>
        <taxon>Fungi</taxon>
        <taxon>Dikarya</taxon>
        <taxon>Basidiomycota</taxon>
        <taxon>Agaricomycotina</taxon>
        <taxon>Agaricomycetes</taxon>
        <taxon>Polyporales</taxon>
        <taxon>Gelatoporiaceae</taxon>
        <taxon>Obba</taxon>
    </lineage>
</organism>